<dbReference type="Gene3D" id="3.90.70.10">
    <property type="entry name" value="Cysteine proteinases"/>
    <property type="match status" value="1"/>
</dbReference>
<dbReference type="Proteomes" id="UP000030104">
    <property type="component" value="Unassembled WGS sequence"/>
</dbReference>
<dbReference type="InterPro" id="IPR001394">
    <property type="entry name" value="Peptidase_C19_UCH"/>
</dbReference>
<evidence type="ECO:0000256" key="3">
    <source>
        <dbReference type="ARBA" id="ARBA00022670"/>
    </source>
</evidence>
<dbReference type="GO" id="GO:0006508">
    <property type="term" value="P:proteolysis"/>
    <property type="evidence" value="ECO:0007669"/>
    <property type="project" value="UniProtKB-KW"/>
</dbReference>
<dbReference type="InterPro" id="IPR038765">
    <property type="entry name" value="Papain-like_cys_pep_sf"/>
</dbReference>
<dbReference type="PROSITE" id="PS00973">
    <property type="entry name" value="USP_2"/>
    <property type="match status" value="1"/>
</dbReference>
<dbReference type="PANTHER" id="PTHR24006">
    <property type="entry name" value="UBIQUITIN CARBOXYL-TERMINAL HYDROLASE"/>
    <property type="match status" value="1"/>
</dbReference>
<feature type="region of interest" description="Disordered" evidence="7">
    <location>
        <begin position="561"/>
        <end position="603"/>
    </location>
</feature>
<name>A0A0A2KXH5_PENIT</name>
<keyword evidence="5 9" id="KW-0378">Hydrolase</keyword>
<dbReference type="InterPro" id="IPR028889">
    <property type="entry name" value="USP"/>
</dbReference>
<organism evidence="9 10">
    <name type="scientific">Penicillium italicum</name>
    <name type="common">Blue mold</name>
    <dbReference type="NCBI Taxonomy" id="40296"/>
    <lineage>
        <taxon>Eukaryota</taxon>
        <taxon>Fungi</taxon>
        <taxon>Dikarya</taxon>
        <taxon>Ascomycota</taxon>
        <taxon>Pezizomycotina</taxon>
        <taxon>Eurotiomycetes</taxon>
        <taxon>Eurotiomycetidae</taxon>
        <taxon>Eurotiales</taxon>
        <taxon>Aspergillaceae</taxon>
        <taxon>Penicillium</taxon>
    </lineage>
</organism>
<dbReference type="HOGENOM" id="CLU_025075_0_0_1"/>
<comment type="caution">
    <text evidence="9">The sequence shown here is derived from an EMBL/GenBank/DDBJ whole genome shotgun (WGS) entry which is preliminary data.</text>
</comment>
<dbReference type="InterPro" id="IPR050164">
    <property type="entry name" value="Peptidase_C19"/>
</dbReference>
<dbReference type="OrthoDB" id="289038at2759"/>
<dbReference type="PROSITE" id="PS50235">
    <property type="entry name" value="USP_3"/>
    <property type="match status" value="1"/>
</dbReference>
<dbReference type="GO" id="GO:0005634">
    <property type="term" value="C:nucleus"/>
    <property type="evidence" value="ECO:0007669"/>
    <property type="project" value="TreeGrafter"/>
</dbReference>
<dbReference type="SUPFAM" id="SSF54001">
    <property type="entry name" value="Cysteine proteinases"/>
    <property type="match status" value="1"/>
</dbReference>
<dbReference type="AlphaFoldDB" id="A0A0A2KXH5"/>
<accession>A0A0A2KXH5</accession>
<evidence type="ECO:0000256" key="1">
    <source>
        <dbReference type="ARBA" id="ARBA00000707"/>
    </source>
</evidence>
<feature type="compositionally biased region" description="Acidic residues" evidence="7">
    <location>
        <begin position="9"/>
        <end position="44"/>
    </location>
</feature>
<dbReference type="Pfam" id="PF00443">
    <property type="entry name" value="UCH"/>
    <property type="match status" value="1"/>
</dbReference>
<sequence>MAKPKLTEEVPEVEDEEEQEEEPEEEQEEEVEEEVEEEELEVADNTEPRTKSGKEKRTLRSVIPNYWHPDFPDKTTVGFPNGGVDCYRNVVFQMFLHMPIFYNWLIWYKEHHAPKGHVCTLGSSEEGPSECQVCQLAEISQAYWEGEAKTWMPTFKSLTHSLLQGWKPAGVDSEQDPAEYFEVLFNAIKNSTKPMMQGDLEDIFQVDIIQAMRCAGKKPCNPKYNPDPCLFMRISLSGEEGDVLPDKPTLSDVIAQHFDHEDDFGVCQQCGGKKTAKEQIGSFPEILLVQLNRTSQTGKKIETKVYLSEQLDIETRFMDERWGNERKVVQYKLTSMVLHHGKDVTRGHYSIGVKGKGDEWTKANDTKISDWDPEGPGGNPYHLATGYLFTYRRLPTDDPVQTQPEPQIAEGDKGTPKPDAIEIDPASAWDDGGVFAGFDSGSVLPESGSPVLGNDPKTLGKFLEMMIPKVVDSYIARSADARRKEWEKWANEWEKKRGTVKAKTSTSAIGSGIGSDMGTGSNEDIVDWAKQRGRLEITLTGDAGKGTKVLDLEVQGMHYNRLKRKKGERTEEEAEDKNSTFSKFKRKVQGKATEYGTGKGKKK</sequence>
<dbReference type="PANTHER" id="PTHR24006:SF687">
    <property type="entry name" value="UBIQUITIN CARBOXYL-TERMINAL HYDROLASE 10"/>
    <property type="match status" value="1"/>
</dbReference>
<keyword evidence="4" id="KW-0833">Ubl conjugation pathway</keyword>
<dbReference type="STRING" id="40296.A0A0A2KXH5"/>
<dbReference type="CDD" id="cd02257">
    <property type="entry name" value="Peptidase_C19"/>
    <property type="match status" value="1"/>
</dbReference>
<feature type="region of interest" description="Disordered" evidence="7">
    <location>
        <begin position="396"/>
        <end position="417"/>
    </location>
</feature>
<feature type="region of interest" description="Disordered" evidence="7">
    <location>
        <begin position="1"/>
        <end position="56"/>
    </location>
</feature>
<evidence type="ECO:0000313" key="10">
    <source>
        <dbReference type="Proteomes" id="UP000030104"/>
    </source>
</evidence>
<feature type="domain" description="USP" evidence="8">
    <location>
        <begin position="77"/>
        <end position="394"/>
    </location>
</feature>
<dbReference type="OMA" id="RFIDERW"/>
<comment type="catalytic activity">
    <reaction evidence="1">
        <text>Thiol-dependent hydrolysis of ester, thioester, amide, peptide and isopeptide bonds formed by the C-terminal Gly of ubiquitin (a 76-residue protein attached to proteins as an intracellular targeting signal).</text>
        <dbReference type="EC" id="3.4.19.12"/>
    </reaction>
</comment>
<keyword evidence="10" id="KW-1185">Reference proteome</keyword>
<evidence type="ECO:0000256" key="5">
    <source>
        <dbReference type="ARBA" id="ARBA00022801"/>
    </source>
</evidence>
<keyword evidence="3" id="KW-0645">Protease</keyword>
<reference evidence="9 10" key="1">
    <citation type="journal article" date="2015" name="Mol. Plant Microbe Interact.">
        <title>Genome, transcriptome, and functional analyses of Penicillium expansum provide new insights into secondary metabolism and pathogenicity.</title>
        <authorList>
            <person name="Ballester A.R."/>
            <person name="Marcet-Houben M."/>
            <person name="Levin E."/>
            <person name="Sela N."/>
            <person name="Selma-Lazaro C."/>
            <person name="Carmona L."/>
            <person name="Wisniewski M."/>
            <person name="Droby S."/>
            <person name="Gonzalez-Candelas L."/>
            <person name="Gabaldon T."/>
        </authorList>
    </citation>
    <scope>NUCLEOTIDE SEQUENCE [LARGE SCALE GENOMIC DNA]</scope>
    <source>
        <strain evidence="9 10">PHI-1</strain>
    </source>
</reference>
<protein>
    <recommendedName>
        <fullName evidence="2">ubiquitinyl hydrolase 1</fullName>
        <ecNumber evidence="2">3.4.19.12</ecNumber>
    </recommendedName>
</protein>
<dbReference type="GO" id="GO:0016579">
    <property type="term" value="P:protein deubiquitination"/>
    <property type="evidence" value="ECO:0007669"/>
    <property type="project" value="InterPro"/>
</dbReference>
<dbReference type="GO" id="GO:0004843">
    <property type="term" value="F:cysteine-type deubiquitinase activity"/>
    <property type="evidence" value="ECO:0007669"/>
    <property type="project" value="UniProtKB-EC"/>
</dbReference>
<proteinExistence type="predicted"/>
<evidence type="ECO:0000256" key="6">
    <source>
        <dbReference type="ARBA" id="ARBA00022807"/>
    </source>
</evidence>
<dbReference type="EC" id="3.4.19.12" evidence="2"/>
<evidence type="ECO:0000256" key="2">
    <source>
        <dbReference type="ARBA" id="ARBA00012759"/>
    </source>
</evidence>
<dbReference type="EMBL" id="JQGA01000878">
    <property type="protein sequence ID" value="KGO72527.1"/>
    <property type="molecule type" value="Genomic_DNA"/>
</dbReference>
<evidence type="ECO:0000259" key="8">
    <source>
        <dbReference type="PROSITE" id="PS50235"/>
    </source>
</evidence>
<feature type="compositionally biased region" description="Basic and acidic residues" evidence="7">
    <location>
        <begin position="46"/>
        <end position="56"/>
    </location>
</feature>
<dbReference type="PhylomeDB" id="A0A0A2KXH5"/>
<evidence type="ECO:0000256" key="7">
    <source>
        <dbReference type="SAM" id="MobiDB-lite"/>
    </source>
</evidence>
<gene>
    <name evidence="9" type="ORF">PITC_075230</name>
</gene>
<evidence type="ECO:0000313" key="9">
    <source>
        <dbReference type="EMBL" id="KGO72527.1"/>
    </source>
</evidence>
<evidence type="ECO:0000256" key="4">
    <source>
        <dbReference type="ARBA" id="ARBA00022786"/>
    </source>
</evidence>
<keyword evidence="6" id="KW-0788">Thiol protease</keyword>
<dbReference type="GO" id="GO:0005829">
    <property type="term" value="C:cytosol"/>
    <property type="evidence" value="ECO:0007669"/>
    <property type="project" value="TreeGrafter"/>
</dbReference>
<dbReference type="InterPro" id="IPR018200">
    <property type="entry name" value="USP_CS"/>
</dbReference>